<dbReference type="EMBL" id="CAFZ01000051">
    <property type="protein sequence ID" value="CCA69272.1"/>
    <property type="molecule type" value="Genomic_DNA"/>
</dbReference>
<keyword evidence="4" id="KW-1185">Reference proteome</keyword>
<dbReference type="SUPFAM" id="SSF55729">
    <property type="entry name" value="Acyl-CoA N-acyltransferases (Nat)"/>
    <property type="match status" value="1"/>
</dbReference>
<dbReference type="PROSITE" id="PS51186">
    <property type="entry name" value="GNAT"/>
    <property type="match status" value="1"/>
</dbReference>
<sequence length="359" mass="38851">MTMTWNDHDRAHSRQYVYQSPIFKTSDLVEYSGYPAYSPSPNSSPRSLRWNNTKGMDEMIQVSRPPNVYYRPVTAPISPADFQALQAMTIASGWNFGRISTWINEVSTGQRLMWFIYLSDPIPSAFHGAYAAQSTSHMSGNGTQGSPGNSAYHVGYTYSHSPMAVASTGSPYHGHQHTVSTPGSTSSHSSGQSVPAAYGSAPSPTSGAIVNHGLDYPVQHPYMHSVSPGYTSNGYAINNGTAPPIGMVCLSLSNSTDPSLASFSQTGRCEICSLFVYSAYRHLGIGAAAMANMESRARMMGALAVTLNTPAVDRLLRRYGAMGYREYKARSRMYSAAEVQGAGLPADYEVAAFLEKRLD</sequence>
<dbReference type="Gene3D" id="3.40.630.30">
    <property type="match status" value="1"/>
</dbReference>
<feature type="region of interest" description="Disordered" evidence="1">
    <location>
        <begin position="167"/>
        <end position="203"/>
    </location>
</feature>
<dbReference type="Pfam" id="PF00583">
    <property type="entry name" value="Acetyltransf_1"/>
    <property type="match status" value="1"/>
</dbReference>
<accession>G4TDA8</accession>
<name>G4TDA8_SERID</name>
<dbReference type="GO" id="GO:0016747">
    <property type="term" value="F:acyltransferase activity, transferring groups other than amino-acyl groups"/>
    <property type="evidence" value="ECO:0007669"/>
    <property type="project" value="InterPro"/>
</dbReference>
<comment type="caution">
    <text evidence="3">The sequence shown here is derived from an EMBL/GenBank/DDBJ whole genome shotgun (WGS) entry which is preliminary data.</text>
</comment>
<dbReference type="HOGENOM" id="CLU_903497_0_0_1"/>
<organism evidence="3 4">
    <name type="scientific">Serendipita indica (strain DSM 11827)</name>
    <name type="common">Root endophyte fungus</name>
    <name type="synonym">Piriformospora indica</name>
    <dbReference type="NCBI Taxonomy" id="1109443"/>
    <lineage>
        <taxon>Eukaryota</taxon>
        <taxon>Fungi</taxon>
        <taxon>Dikarya</taxon>
        <taxon>Basidiomycota</taxon>
        <taxon>Agaricomycotina</taxon>
        <taxon>Agaricomycetes</taxon>
        <taxon>Sebacinales</taxon>
        <taxon>Serendipitaceae</taxon>
        <taxon>Serendipita</taxon>
    </lineage>
</organism>
<protein>
    <recommendedName>
        <fullName evidence="2">N-acetyltransferase domain-containing protein</fullName>
    </recommendedName>
</protein>
<dbReference type="AlphaFoldDB" id="G4TDA8"/>
<gene>
    <name evidence="3" type="ORF">PIIN_03171</name>
</gene>
<feature type="compositionally biased region" description="Low complexity" evidence="1">
    <location>
        <begin position="177"/>
        <end position="195"/>
    </location>
</feature>
<evidence type="ECO:0000313" key="4">
    <source>
        <dbReference type="Proteomes" id="UP000007148"/>
    </source>
</evidence>
<feature type="domain" description="N-acetyltransferase" evidence="2">
    <location>
        <begin position="244"/>
        <end position="359"/>
    </location>
</feature>
<evidence type="ECO:0000259" key="2">
    <source>
        <dbReference type="PROSITE" id="PS51186"/>
    </source>
</evidence>
<evidence type="ECO:0000313" key="3">
    <source>
        <dbReference type="EMBL" id="CCA69272.1"/>
    </source>
</evidence>
<dbReference type="InterPro" id="IPR016181">
    <property type="entry name" value="Acyl_CoA_acyltransferase"/>
</dbReference>
<dbReference type="InterPro" id="IPR000182">
    <property type="entry name" value="GNAT_dom"/>
</dbReference>
<proteinExistence type="predicted"/>
<dbReference type="Proteomes" id="UP000007148">
    <property type="component" value="Unassembled WGS sequence"/>
</dbReference>
<evidence type="ECO:0000256" key="1">
    <source>
        <dbReference type="SAM" id="MobiDB-lite"/>
    </source>
</evidence>
<reference evidence="3 4" key="1">
    <citation type="journal article" date="2011" name="PLoS Pathog.">
        <title>Endophytic Life Strategies Decoded by Genome and Transcriptome Analyses of the Mutualistic Root Symbiont Piriformospora indica.</title>
        <authorList>
            <person name="Zuccaro A."/>
            <person name="Lahrmann U."/>
            <person name="Guldener U."/>
            <person name="Langen G."/>
            <person name="Pfiffi S."/>
            <person name="Biedenkopf D."/>
            <person name="Wong P."/>
            <person name="Samans B."/>
            <person name="Grimm C."/>
            <person name="Basiewicz M."/>
            <person name="Murat C."/>
            <person name="Martin F."/>
            <person name="Kogel K.H."/>
        </authorList>
    </citation>
    <scope>NUCLEOTIDE SEQUENCE [LARGE SCALE GENOMIC DNA]</scope>
    <source>
        <strain evidence="3 4">DSM 11827</strain>
    </source>
</reference>
<dbReference type="InParanoid" id="G4TDA8"/>
<dbReference type="OrthoDB" id="3255766at2759"/>
<dbReference type="CDD" id="cd04301">
    <property type="entry name" value="NAT_SF"/>
    <property type="match status" value="1"/>
</dbReference>